<reference evidence="1" key="1">
    <citation type="submission" date="2014-09" db="EMBL/GenBank/DDBJ databases">
        <authorList>
            <person name="Magalhaes I.L.F."/>
            <person name="Oliveira U."/>
            <person name="Santos F.R."/>
            <person name="Vidigal T.H.D.A."/>
            <person name="Brescovit A.D."/>
            <person name="Santos A.J."/>
        </authorList>
    </citation>
    <scope>NUCLEOTIDE SEQUENCE</scope>
    <source>
        <tissue evidence="1">Shoot tissue taken approximately 20 cm above the soil surface</tissue>
    </source>
</reference>
<dbReference type="EMBL" id="GBRH01276668">
    <property type="protein sequence ID" value="JAD21227.1"/>
    <property type="molecule type" value="Transcribed_RNA"/>
</dbReference>
<accession>A0A0A8YDQ5</accession>
<sequence>MTFQSHINVCREQNSTRQINILVNYIRC</sequence>
<organism evidence="1">
    <name type="scientific">Arundo donax</name>
    <name type="common">Giant reed</name>
    <name type="synonym">Donax arundinaceus</name>
    <dbReference type="NCBI Taxonomy" id="35708"/>
    <lineage>
        <taxon>Eukaryota</taxon>
        <taxon>Viridiplantae</taxon>
        <taxon>Streptophyta</taxon>
        <taxon>Embryophyta</taxon>
        <taxon>Tracheophyta</taxon>
        <taxon>Spermatophyta</taxon>
        <taxon>Magnoliopsida</taxon>
        <taxon>Liliopsida</taxon>
        <taxon>Poales</taxon>
        <taxon>Poaceae</taxon>
        <taxon>PACMAD clade</taxon>
        <taxon>Arundinoideae</taxon>
        <taxon>Arundineae</taxon>
        <taxon>Arundo</taxon>
    </lineage>
</organism>
<protein>
    <submittedName>
        <fullName evidence="1">Uncharacterized protein</fullName>
    </submittedName>
</protein>
<reference evidence="1" key="2">
    <citation type="journal article" date="2015" name="Data Brief">
        <title>Shoot transcriptome of the giant reed, Arundo donax.</title>
        <authorList>
            <person name="Barrero R.A."/>
            <person name="Guerrero F.D."/>
            <person name="Moolhuijzen P."/>
            <person name="Goolsby J.A."/>
            <person name="Tidwell J."/>
            <person name="Bellgard S.E."/>
            <person name="Bellgard M.I."/>
        </authorList>
    </citation>
    <scope>NUCLEOTIDE SEQUENCE</scope>
    <source>
        <tissue evidence="1">Shoot tissue taken approximately 20 cm above the soil surface</tissue>
    </source>
</reference>
<proteinExistence type="predicted"/>
<dbReference type="AlphaFoldDB" id="A0A0A8YDQ5"/>
<evidence type="ECO:0000313" key="1">
    <source>
        <dbReference type="EMBL" id="JAD21227.1"/>
    </source>
</evidence>
<name>A0A0A8YDQ5_ARUDO</name>